<dbReference type="AlphaFoldDB" id="A0AAV7RYQ1"/>
<evidence type="ECO:0000256" key="1">
    <source>
        <dbReference type="SAM" id="MobiDB-lite"/>
    </source>
</evidence>
<dbReference type="EMBL" id="JANPWB010000009">
    <property type="protein sequence ID" value="KAJ1155943.1"/>
    <property type="molecule type" value="Genomic_DNA"/>
</dbReference>
<keyword evidence="3" id="KW-1185">Reference proteome</keyword>
<gene>
    <name evidence="2" type="ORF">NDU88_008668</name>
</gene>
<feature type="compositionally biased region" description="Basic and acidic residues" evidence="1">
    <location>
        <begin position="51"/>
        <end position="69"/>
    </location>
</feature>
<comment type="caution">
    <text evidence="2">The sequence shown here is derived from an EMBL/GenBank/DDBJ whole genome shotgun (WGS) entry which is preliminary data.</text>
</comment>
<evidence type="ECO:0000313" key="3">
    <source>
        <dbReference type="Proteomes" id="UP001066276"/>
    </source>
</evidence>
<name>A0AAV7RYQ1_PLEWA</name>
<reference evidence="2" key="1">
    <citation type="journal article" date="2022" name="bioRxiv">
        <title>Sequencing and chromosome-scale assembly of the giantPleurodeles waltlgenome.</title>
        <authorList>
            <person name="Brown T."/>
            <person name="Elewa A."/>
            <person name="Iarovenko S."/>
            <person name="Subramanian E."/>
            <person name="Araus A.J."/>
            <person name="Petzold A."/>
            <person name="Susuki M."/>
            <person name="Suzuki K.-i.T."/>
            <person name="Hayashi T."/>
            <person name="Toyoda A."/>
            <person name="Oliveira C."/>
            <person name="Osipova E."/>
            <person name="Leigh N.D."/>
            <person name="Simon A."/>
            <person name="Yun M.H."/>
        </authorList>
    </citation>
    <scope>NUCLEOTIDE SEQUENCE</scope>
    <source>
        <strain evidence="2">20211129_DDA</strain>
        <tissue evidence="2">Liver</tissue>
    </source>
</reference>
<organism evidence="2 3">
    <name type="scientific">Pleurodeles waltl</name>
    <name type="common">Iberian ribbed newt</name>
    <dbReference type="NCBI Taxonomy" id="8319"/>
    <lineage>
        <taxon>Eukaryota</taxon>
        <taxon>Metazoa</taxon>
        <taxon>Chordata</taxon>
        <taxon>Craniata</taxon>
        <taxon>Vertebrata</taxon>
        <taxon>Euteleostomi</taxon>
        <taxon>Amphibia</taxon>
        <taxon>Batrachia</taxon>
        <taxon>Caudata</taxon>
        <taxon>Salamandroidea</taxon>
        <taxon>Salamandridae</taxon>
        <taxon>Pleurodelinae</taxon>
        <taxon>Pleurodeles</taxon>
    </lineage>
</organism>
<feature type="region of interest" description="Disordered" evidence="1">
    <location>
        <begin position="33"/>
        <end position="140"/>
    </location>
</feature>
<sequence>MEDQGTIHQIDLEEILKAARQVASMDSKEWILRQIKGEGAGEQPSQEVPNEEGHTETTKEEIDGADKPTKQQQNASKGGKNGDKKDALAAGIPAPSKQGLGLTSGSGAEMPKGTKVAAGSPGKRAPSMATEAQSEGFPLPERVEEELVLTSTGALPTPVWGTVTE</sequence>
<dbReference type="Proteomes" id="UP001066276">
    <property type="component" value="Chromosome 5"/>
</dbReference>
<accession>A0AAV7RYQ1</accession>
<protein>
    <submittedName>
        <fullName evidence="2">Uncharacterized protein</fullName>
    </submittedName>
</protein>
<proteinExistence type="predicted"/>
<evidence type="ECO:0000313" key="2">
    <source>
        <dbReference type="EMBL" id="KAJ1155943.1"/>
    </source>
</evidence>